<proteinExistence type="predicted"/>
<evidence type="ECO:0000313" key="4">
    <source>
        <dbReference type="EMBL" id="GAA4455773.1"/>
    </source>
</evidence>
<keyword evidence="1" id="KW-0808">Transferase</keyword>
<keyword evidence="2" id="KW-0012">Acyltransferase</keyword>
<dbReference type="PANTHER" id="PTHR43877:SF2">
    <property type="entry name" value="AMINOALKYLPHOSPHONATE N-ACETYLTRANSFERASE-RELATED"/>
    <property type="match status" value="1"/>
</dbReference>
<dbReference type="Proteomes" id="UP001501175">
    <property type="component" value="Unassembled WGS sequence"/>
</dbReference>
<dbReference type="InterPro" id="IPR000182">
    <property type="entry name" value="GNAT_dom"/>
</dbReference>
<organism evidence="4 5">
    <name type="scientific">Nibrella saemangeumensis</name>
    <dbReference type="NCBI Taxonomy" id="1084526"/>
    <lineage>
        <taxon>Bacteria</taxon>
        <taxon>Pseudomonadati</taxon>
        <taxon>Bacteroidota</taxon>
        <taxon>Cytophagia</taxon>
        <taxon>Cytophagales</taxon>
        <taxon>Spirosomataceae</taxon>
        <taxon>Nibrella</taxon>
    </lineage>
</organism>
<dbReference type="EMBL" id="BAABHD010000027">
    <property type="protein sequence ID" value="GAA4455773.1"/>
    <property type="molecule type" value="Genomic_DNA"/>
</dbReference>
<gene>
    <name evidence="4" type="primary">phnO</name>
    <name evidence="4" type="ORF">GCM10023189_24020</name>
</gene>
<evidence type="ECO:0000313" key="5">
    <source>
        <dbReference type="Proteomes" id="UP001501175"/>
    </source>
</evidence>
<dbReference type="InterPro" id="IPR050832">
    <property type="entry name" value="Bact_Acetyltransf"/>
</dbReference>
<name>A0ABP8MXF9_9BACT</name>
<dbReference type="CDD" id="cd04301">
    <property type="entry name" value="NAT_SF"/>
    <property type="match status" value="1"/>
</dbReference>
<comment type="caution">
    <text evidence="4">The sequence shown here is derived from an EMBL/GenBank/DDBJ whole genome shotgun (WGS) entry which is preliminary data.</text>
</comment>
<dbReference type="PANTHER" id="PTHR43877">
    <property type="entry name" value="AMINOALKYLPHOSPHONATE N-ACETYLTRANSFERASE-RELATED-RELATED"/>
    <property type="match status" value="1"/>
</dbReference>
<dbReference type="PROSITE" id="PS51186">
    <property type="entry name" value="GNAT"/>
    <property type="match status" value="1"/>
</dbReference>
<sequence length="150" mass="17654">MVMNPIVSIRPAKSQDVDIIYEFICTLEETELDYTQFRSIFLHNLTDPRVHYLVAEVKHEVVGFVSCHIQYLLHHAGKVGEIQELYVQPEYRNQQIGTKLVEALEQIVIREKVVNLEVTTNQKRTDTHRFYEDLTFEPSHYKFVKGMQES</sequence>
<protein>
    <submittedName>
        <fullName evidence="4">Aminoalkylphosphonate N-acetyltransferase</fullName>
    </submittedName>
</protein>
<reference evidence="5" key="1">
    <citation type="journal article" date="2019" name="Int. J. Syst. Evol. Microbiol.">
        <title>The Global Catalogue of Microorganisms (GCM) 10K type strain sequencing project: providing services to taxonomists for standard genome sequencing and annotation.</title>
        <authorList>
            <consortium name="The Broad Institute Genomics Platform"/>
            <consortium name="The Broad Institute Genome Sequencing Center for Infectious Disease"/>
            <person name="Wu L."/>
            <person name="Ma J."/>
        </authorList>
    </citation>
    <scope>NUCLEOTIDE SEQUENCE [LARGE SCALE GENOMIC DNA]</scope>
    <source>
        <strain evidence="5">JCM 17927</strain>
    </source>
</reference>
<dbReference type="Gene3D" id="3.40.630.30">
    <property type="match status" value="1"/>
</dbReference>
<accession>A0ABP8MXF9</accession>
<dbReference type="Pfam" id="PF00583">
    <property type="entry name" value="Acetyltransf_1"/>
    <property type="match status" value="1"/>
</dbReference>
<dbReference type="InterPro" id="IPR016181">
    <property type="entry name" value="Acyl_CoA_acyltransferase"/>
</dbReference>
<evidence type="ECO:0000259" key="3">
    <source>
        <dbReference type="PROSITE" id="PS51186"/>
    </source>
</evidence>
<evidence type="ECO:0000256" key="1">
    <source>
        <dbReference type="ARBA" id="ARBA00022679"/>
    </source>
</evidence>
<evidence type="ECO:0000256" key="2">
    <source>
        <dbReference type="ARBA" id="ARBA00023315"/>
    </source>
</evidence>
<keyword evidence="5" id="KW-1185">Reference proteome</keyword>
<feature type="domain" description="N-acetyltransferase" evidence="3">
    <location>
        <begin position="7"/>
        <end position="150"/>
    </location>
</feature>
<dbReference type="SUPFAM" id="SSF55729">
    <property type="entry name" value="Acyl-CoA N-acyltransferases (Nat)"/>
    <property type="match status" value="1"/>
</dbReference>